<dbReference type="Pfam" id="PF00015">
    <property type="entry name" value="MCPsignal"/>
    <property type="match status" value="1"/>
</dbReference>
<reference evidence="5 6" key="1">
    <citation type="submission" date="2016-08" db="EMBL/GenBank/DDBJ databases">
        <title>Candidatus Dactylopiibacterium carminicum genome sequence.</title>
        <authorList>
            <person name="Ramirez-Puebla S.T."/>
            <person name="Ormeno-Orrillo E."/>
            <person name="Vera-Ponce De Leon A."/>
            <person name="Luis L."/>
            <person name="Sanchez-Flores A."/>
            <person name="Monica R."/>
            <person name="Martinez-Romero E."/>
        </authorList>
    </citation>
    <scope>NUCLEOTIDE SEQUENCE [LARGE SCALE GENOMIC DNA]</scope>
    <source>
        <strain evidence="5">END1</strain>
    </source>
</reference>
<dbReference type="Gene3D" id="1.10.287.950">
    <property type="entry name" value="Methyl-accepting chemotaxis protein"/>
    <property type="match status" value="1"/>
</dbReference>
<keyword evidence="1 2" id="KW-0807">Transducer</keyword>
<evidence type="ECO:0000256" key="3">
    <source>
        <dbReference type="SAM" id="Phobius"/>
    </source>
</evidence>
<dbReference type="RefSeq" id="WP_095525810.1">
    <property type="nucleotide sequence ID" value="NZ_MDUX01000074.1"/>
</dbReference>
<name>A0ABQ7HLF3_9RHOO</name>
<feature type="transmembrane region" description="Helical" evidence="3">
    <location>
        <begin position="20"/>
        <end position="42"/>
    </location>
</feature>
<protein>
    <submittedName>
        <fullName evidence="5">Chemotaxis protein</fullName>
    </submittedName>
</protein>
<proteinExistence type="predicted"/>
<evidence type="ECO:0000313" key="5">
    <source>
        <dbReference type="EMBL" id="KAF7597950.1"/>
    </source>
</evidence>
<keyword evidence="3" id="KW-1133">Transmembrane helix</keyword>
<dbReference type="PANTHER" id="PTHR32089:SF112">
    <property type="entry name" value="LYSOZYME-LIKE PROTEIN-RELATED"/>
    <property type="match status" value="1"/>
</dbReference>
<evidence type="ECO:0000259" key="4">
    <source>
        <dbReference type="PROSITE" id="PS50111"/>
    </source>
</evidence>
<evidence type="ECO:0000256" key="2">
    <source>
        <dbReference type="PROSITE-ProRule" id="PRU00284"/>
    </source>
</evidence>
<evidence type="ECO:0000313" key="6">
    <source>
        <dbReference type="Proteomes" id="UP000623509"/>
    </source>
</evidence>
<sequence length="428" mass="48001">MTLPELLRADCRVCHAVRVLLASLASLLLVCVLAWFCYAPLIAWFGEHSGRETALFLVGVAVLVAFSLQCVWSWLWYRDPAFGLASERQTVESDYSAQWQQRVAPVLEQLRGFPAVQAVIHQQLQTVTDSTEAAALRIMERLQAVDARIEDLNDYIASFQTESQDMLESSRQSMQENQRRVEGMQHYITERVTQAGSEQQRITVIAQEARSLESLVDLIKHVAGQTNLLALNAAIEAARAGEAGRGFAVVADEVRKLSIQTEQAVTQIREGILKVANSVEEQFSERVARDVQKEEVGALEDFSAQLTEIGARYSQLVMREGETVERLRGTSEALTRSFMDVMADIQFQDVTRQQVEHVLGALDRLGEHFSQLERLLASGDVNPDELHSLARHLDEMYAGYVMAEQRNSHESALGRQGAVETVRRIELF</sequence>
<keyword evidence="3" id="KW-0472">Membrane</keyword>
<feature type="domain" description="Methyl-accepting transducer" evidence="4">
    <location>
        <begin position="116"/>
        <end position="281"/>
    </location>
</feature>
<dbReference type="Proteomes" id="UP000623509">
    <property type="component" value="Unassembled WGS sequence"/>
</dbReference>
<dbReference type="SMART" id="SM00283">
    <property type="entry name" value="MA"/>
    <property type="match status" value="1"/>
</dbReference>
<dbReference type="SUPFAM" id="SSF58104">
    <property type="entry name" value="Methyl-accepting chemotaxis protein (MCP) signaling domain"/>
    <property type="match status" value="1"/>
</dbReference>
<accession>A0ABQ7HLF3</accession>
<dbReference type="InterPro" id="IPR004089">
    <property type="entry name" value="MCPsignal_dom"/>
</dbReference>
<dbReference type="EMBL" id="MDUX01000074">
    <property type="protein sequence ID" value="KAF7597950.1"/>
    <property type="molecule type" value="Genomic_DNA"/>
</dbReference>
<keyword evidence="6" id="KW-1185">Reference proteome</keyword>
<organism evidence="5 6">
    <name type="scientific">Candidatus Dactylopiibacterium carminicum</name>
    <dbReference type="NCBI Taxonomy" id="857335"/>
    <lineage>
        <taxon>Bacteria</taxon>
        <taxon>Pseudomonadati</taxon>
        <taxon>Pseudomonadota</taxon>
        <taxon>Betaproteobacteria</taxon>
        <taxon>Rhodocyclales</taxon>
        <taxon>Rhodocyclaceae</taxon>
        <taxon>Candidatus Dactylopiibacterium</taxon>
    </lineage>
</organism>
<evidence type="ECO:0000256" key="1">
    <source>
        <dbReference type="ARBA" id="ARBA00023224"/>
    </source>
</evidence>
<feature type="transmembrane region" description="Helical" evidence="3">
    <location>
        <begin position="54"/>
        <end position="77"/>
    </location>
</feature>
<keyword evidence="3" id="KW-0812">Transmembrane</keyword>
<gene>
    <name evidence="5" type="ORF">BGI27_15885</name>
</gene>
<dbReference type="PANTHER" id="PTHR32089">
    <property type="entry name" value="METHYL-ACCEPTING CHEMOTAXIS PROTEIN MCPB"/>
    <property type="match status" value="1"/>
</dbReference>
<dbReference type="PROSITE" id="PS50111">
    <property type="entry name" value="CHEMOTAXIS_TRANSDUC_2"/>
    <property type="match status" value="1"/>
</dbReference>
<comment type="caution">
    <text evidence="5">The sequence shown here is derived from an EMBL/GenBank/DDBJ whole genome shotgun (WGS) entry which is preliminary data.</text>
</comment>